<keyword evidence="2" id="KW-1185">Reference proteome</keyword>
<organism evidence="1 2">
    <name type="scientific">Aureobasidium melanogenum (strain CBS 110374)</name>
    <name type="common">Aureobasidium pullulans var. melanogenum</name>
    <dbReference type="NCBI Taxonomy" id="1043003"/>
    <lineage>
        <taxon>Eukaryota</taxon>
        <taxon>Fungi</taxon>
        <taxon>Dikarya</taxon>
        <taxon>Ascomycota</taxon>
        <taxon>Pezizomycotina</taxon>
        <taxon>Dothideomycetes</taxon>
        <taxon>Dothideomycetidae</taxon>
        <taxon>Dothideales</taxon>
        <taxon>Saccotheciaceae</taxon>
        <taxon>Aureobasidium</taxon>
    </lineage>
</organism>
<dbReference type="Proteomes" id="UP000030672">
    <property type="component" value="Unassembled WGS sequence"/>
</dbReference>
<dbReference type="GeneID" id="63921568"/>
<evidence type="ECO:0000313" key="1">
    <source>
        <dbReference type="EMBL" id="KEQ62054.1"/>
    </source>
</evidence>
<sequence>MSTRYTNAVVNGTLEAAFTYKKFDGIKRISVPPHFAGLEQDDVISREWLQKMEDWQHKLDSSIN</sequence>
<protein>
    <submittedName>
        <fullName evidence="1">Uncharacterized protein</fullName>
    </submittedName>
</protein>
<dbReference type="EMBL" id="KL584835">
    <property type="protein sequence ID" value="KEQ62054.1"/>
    <property type="molecule type" value="Genomic_DNA"/>
</dbReference>
<evidence type="ECO:0000313" key="2">
    <source>
        <dbReference type="Proteomes" id="UP000030672"/>
    </source>
</evidence>
<dbReference type="RefSeq" id="XP_040879077.1">
    <property type="nucleotide sequence ID" value="XM_041028195.1"/>
</dbReference>
<proteinExistence type="predicted"/>
<dbReference type="AlphaFoldDB" id="A0A074VS54"/>
<reference evidence="1 2" key="1">
    <citation type="journal article" date="2014" name="BMC Genomics">
        <title>Genome sequencing of four Aureobasidium pullulans varieties: biotechnological potential, stress tolerance, and description of new species.</title>
        <authorList>
            <person name="Gostin Ar C."/>
            <person name="Ohm R.A."/>
            <person name="Kogej T."/>
            <person name="Sonjak S."/>
            <person name="Turk M."/>
            <person name="Zajc J."/>
            <person name="Zalar P."/>
            <person name="Grube M."/>
            <person name="Sun H."/>
            <person name="Han J."/>
            <person name="Sharma A."/>
            <person name="Chiniquy J."/>
            <person name="Ngan C.Y."/>
            <person name="Lipzen A."/>
            <person name="Barry K."/>
            <person name="Grigoriev I.V."/>
            <person name="Gunde-Cimerman N."/>
        </authorList>
    </citation>
    <scope>NUCLEOTIDE SEQUENCE [LARGE SCALE GENOMIC DNA]</scope>
    <source>
        <strain evidence="1 2">CBS 110374</strain>
    </source>
</reference>
<accession>A0A074VS54</accession>
<name>A0A074VS54_AURM1</name>
<gene>
    <name evidence="1" type="ORF">M437DRAFT_84968</name>
</gene>
<dbReference type="HOGENOM" id="CLU_2867291_0_0_1"/>